<dbReference type="Gene3D" id="1.10.8.60">
    <property type="match status" value="1"/>
</dbReference>
<dbReference type="Proteomes" id="UP001168575">
    <property type="component" value="Unassembled WGS sequence"/>
</dbReference>
<dbReference type="FunFam" id="1.20.272.10:FF:000001">
    <property type="entry name" value="Putative AAA family ATPase"/>
    <property type="match status" value="1"/>
</dbReference>
<evidence type="ECO:0000256" key="3">
    <source>
        <dbReference type="ARBA" id="ARBA00022840"/>
    </source>
</evidence>
<dbReference type="Gene3D" id="1.20.272.10">
    <property type="match status" value="1"/>
</dbReference>
<dbReference type="GO" id="GO:0005524">
    <property type="term" value="F:ATP binding"/>
    <property type="evidence" value="ECO:0007669"/>
    <property type="project" value="UniProtKB-KW"/>
</dbReference>
<dbReference type="FunFam" id="1.10.3710.10:FF:000003">
    <property type="entry name" value="ATPase, AAA family protein"/>
    <property type="match status" value="1"/>
</dbReference>
<reference evidence="6" key="1">
    <citation type="submission" date="2023-07" db="EMBL/GenBank/DDBJ databases">
        <title>Between Cages and Wild: Unraveling the Impact of Captivity on Animal Microbiomes and Antimicrobial Resistance.</title>
        <authorList>
            <person name="Schmartz G.P."/>
            <person name="Rehner J."/>
            <person name="Schuff M.J."/>
            <person name="Becker S.L."/>
            <person name="Kravczyk M."/>
            <person name="Gurevich A."/>
            <person name="Francke R."/>
            <person name="Mueller R."/>
            <person name="Keller V."/>
            <person name="Keller A."/>
        </authorList>
    </citation>
    <scope>NUCLEOTIDE SEQUENCE</scope>
    <source>
        <strain evidence="6">S12M_St_49</strain>
    </source>
</reference>
<dbReference type="GO" id="GO:0006261">
    <property type="term" value="P:DNA-templated DNA replication"/>
    <property type="evidence" value="ECO:0007669"/>
    <property type="project" value="TreeGrafter"/>
</dbReference>
<evidence type="ECO:0000313" key="6">
    <source>
        <dbReference type="EMBL" id="MDO4842547.1"/>
    </source>
</evidence>
<evidence type="ECO:0000259" key="4">
    <source>
        <dbReference type="Pfam" id="PF12002"/>
    </source>
</evidence>
<comment type="similarity">
    <text evidence="1">Belongs to the AAA ATPase family. RarA/MGS1/WRNIP1 subfamily.</text>
</comment>
<organism evidence="6 7">
    <name type="scientific">Phoenicibacter congonensis</name>
    <dbReference type="NCBI Taxonomy" id="1944646"/>
    <lineage>
        <taxon>Bacteria</taxon>
        <taxon>Bacillati</taxon>
        <taxon>Actinomycetota</taxon>
        <taxon>Coriobacteriia</taxon>
        <taxon>Eggerthellales</taxon>
        <taxon>Eggerthellaceae</taxon>
        <taxon>Phoenicibacter</taxon>
    </lineage>
</organism>
<evidence type="ECO:0000313" key="7">
    <source>
        <dbReference type="Proteomes" id="UP001168575"/>
    </source>
</evidence>
<dbReference type="Gene3D" id="1.10.3710.10">
    <property type="entry name" value="DNA polymerase III clamp loader subunits, C-terminal domain"/>
    <property type="match status" value="1"/>
</dbReference>
<dbReference type="InterPro" id="IPR008921">
    <property type="entry name" value="DNA_pol3_clamp-load_cplx_C"/>
</dbReference>
<keyword evidence="3" id="KW-0067">ATP-binding</keyword>
<dbReference type="SUPFAM" id="SSF52540">
    <property type="entry name" value="P-loop containing nucleoside triphosphate hydrolases"/>
    <property type="match status" value="1"/>
</dbReference>
<gene>
    <name evidence="6" type="ORF">Q3982_07730</name>
</gene>
<evidence type="ECO:0000256" key="2">
    <source>
        <dbReference type="ARBA" id="ARBA00022741"/>
    </source>
</evidence>
<dbReference type="InterPro" id="IPR027417">
    <property type="entry name" value="P-loop_NTPase"/>
</dbReference>
<protein>
    <submittedName>
        <fullName evidence="6">Replication-associated recombination protein A</fullName>
    </submittedName>
</protein>
<feature type="domain" description="AAA C-terminal" evidence="5">
    <location>
        <begin position="58"/>
        <end position="134"/>
    </location>
</feature>
<evidence type="ECO:0000259" key="5">
    <source>
        <dbReference type="Pfam" id="PF16193"/>
    </source>
</evidence>
<evidence type="ECO:0000256" key="1">
    <source>
        <dbReference type="ARBA" id="ARBA00008959"/>
    </source>
</evidence>
<dbReference type="Pfam" id="PF16193">
    <property type="entry name" value="AAA_assoc_2"/>
    <property type="match status" value="1"/>
</dbReference>
<dbReference type="InterPro" id="IPR032423">
    <property type="entry name" value="AAA_assoc_2"/>
</dbReference>
<dbReference type="InterPro" id="IPR021886">
    <property type="entry name" value="MgsA_C"/>
</dbReference>
<keyword evidence="2" id="KW-0547">Nucleotide-binding</keyword>
<dbReference type="GO" id="GO:0000731">
    <property type="term" value="P:DNA synthesis involved in DNA repair"/>
    <property type="evidence" value="ECO:0007669"/>
    <property type="project" value="TreeGrafter"/>
</dbReference>
<comment type="caution">
    <text evidence="6">The sequence shown here is derived from an EMBL/GenBank/DDBJ whole genome shotgun (WGS) entry which is preliminary data.</text>
</comment>
<feature type="domain" description="MgsA AAA+ ATPase C-terminal" evidence="4">
    <location>
        <begin position="135"/>
        <end position="298"/>
    </location>
</feature>
<dbReference type="GO" id="GO:0003677">
    <property type="term" value="F:DNA binding"/>
    <property type="evidence" value="ECO:0007669"/>
    <property type="project" value="InterPro"/>
</dbReference>
<proteinExistence type="inferred from homology"/>
<dbReference type="PANTHER" id="PTHR13779:SF7">
    <property type="entry name" value="ATPASE WRNIP1"/>
    <property type="match status" value="1"/>
</dbReference>
<dbReference type="GO" id="GO:0017116">
    <property type="term" value="F:single-stranded DNA helicase activity"/>
    <property type="evidence" value="ECO:0007669"/>
    <property type="project" value="TreeGrafter"/>
</dbReference>
<feature type="non-terminal residue" evidence="6">
    <location>
        <position position="1"/>
    </location>
</feature>
<accession>A0AA43UBC8</accession>
<dbReference type="PANTHER" id="PTHR13779">
    <property type="entry name" value="WERNER HELICASE-INTERACTING PROTEIN 1 FAMILY MEMBER"/>
    <property type="match status" value="1"/>
</dbReference>
<sequence length="303" mass="33854">NGKLTLIASTTENPYFYVYNAVLSRSTVFEFKPLEPEDVRPVIQRGIRRMGEDLQRLVHWEDGVDEYIARSCGGDVRKSLNAVEALFAAHAQDRGEIELTLEETKEVAQRSANRYDRDGDVHYDILSAFQKSIRGSDPDAAIHYLARLLESGDLISPCRRLMVIASEDVGLAYPQAVPIVKACVDSANMLGLPEARIPLAEAVIFLATAPKSNSAIMAIDQAMADVRKGKGGQVPVILRDCHYGGAEKLGHGQGYHYAHNYPHHYVKQQYIPDDLVGKKYYEYGENKTEQAAKRYWDLIKGEV</sequence>
<dbReference type="SUPFAM" id="SSF48019">
    <property type="entry name" value="post-AAA+ oligomerization domain-like"/>
    <property type="match status" value="1"/>
</dbReference>
<dbReference type="AlphaFoldDB" id="A0AA43UBC8"/>
<name>A0AA43UBC8_9ACTN</name>
<dbReference type="EMBL" id="JAUMVS010000209">
    <property type="protein sequence ID" value="MDO4842547.1"/>
    <property type="molecule type" value="Genomic_DNA"/>
</dbReference>
<dbReference type="InterPro" id="IPR051314">
    <property type="entry name" value="AAA_ATPase_RarA/MGS1/WRNIP1"/>
</dbReference>
<dbReference type="GO" id="GO:0008047">
    <property type="term" value="F:enzyme activator activity"/>
    <property type="evidence" value="ECO:0007669"/>
    <property type="project" value="TreeGrafter"/>
</dbReference>
<keyword evidence="7" id="KW-1185">Reference proteome</keyword>
<dbReference type="Pfam" id="PF12002">
    <property type="entry name" value="MgsA_C"/>
    <property type="match status" value="1"/>
</dbReference>
<dbReference type="CDD" id="cd18139">
    <property type="entry name" value="HLD_clamp_RarA"/>
    <property type="match status" value="1"/>
</dbReference>